<proteinExistence type="predicted"/>
<organism evidence="1 2">
    <name type="scientific">Thermoproteus sp. AZ2</name>
    <dbReference type="NCBI Taxonomy" id="1609232"/>
    <lineage>
        <taxon>Archaea</taxon>
        <taxon>Thermoproteota</taxon>
        <taxon>Thermoprotei</taxon>
        <taxon>Thermoproteales</taxon>
        <taxon>Thermoproteaceae</taxon>
        <taxon>Thermoproteus</taxon>
    </lineage>
</organism>
<evidence type="ECO:0000313" key="1">
    <source>
        <dbReference type="EMBL" id="MFB6491413.1"/>
    </source>
</evidence>
<accession>A0ACC6V3M6</accession>
<sequence>MSEGTIRLIFLALALYVIVMIAVVFLGLLPMYVPLSEVLSSNPITVYPEGVAKVNPTLKVLEATIAAAWSTHGILGFRRFLSDLAKTERAMRAVNWLTVALLVVLVPIVIYAIMII</sequence>
<protein>
    <submittedName>
        <fullName evidence="1">Succinate dehydrogenase</fullName>
    </submittedName>
</protein>
<name>A0ACC6V3M6_9CREN</name>
<reference evidence="1" key="1">
    <citation type="submission" date="2024-07" db="EMBL/GenBank/DDBJ databases">
        <title>Metagenome and Metagenome-Assembled Genomes of Archaea from a hot spring from the geothermal field of Los Azufres, Mexico.</title>
        <authorList>
            <person name="Marin-Paredes R."/>
            <person name="Martinez-Romero E."/>
            <person name="Servin-Garciduenas L.E."/>
        </authorList>
    </citation>
    <scope>NUCLEOTIDE SEQUENCE</scope>
</reference>
<dbReference type="Proteomes" id="UP000033636">
    <property type="component" value="Unassembled WGS sequence"/>
</dbReference>
<comment type="caution">
    <text evidence="1">The sequence shown here is derived from an EMBL/GenBank/DDBJ whole genome shotgun (WGS) entry which is preliminary data.</text>
</comment>
<dbReference type="EMBL" id="JZWT02000033">
    <property type="protein sequence ID" value="MFB6491413.1"/>
    <property type="molecule type" value="Genomic_DNA"/>
</dbReference>
<evidence type="ECO:0000313" key="2">
    <source>
        <dbReference type="Proteomes" id="UP000033636"/>
    </source>
</evidence>
<gene>
    <name evidence="1" type="ORF">TU35_009325</name>
</gene>